<evidence type="ECO:0000313" key="3">
    <source>
        <dbReference type="Proteomes" id="UP000186922"/>
    </source>
</evidence>
<accession>A0A1D1W3A5</accession>
<protein>
    <submittedName>
        <fullName evidence="2">Uncharacterized protein</fullName>
    </submittedName>
</protein>
<feature type="compositionally biased region" description="Polar residues" evidence="1">
    <location>
        <begin position="105"/>
        <end position="120"/>
    </location>
</feature>
<feature type="region of interest" description="Disordered" evidence="1">
    <location>
        <begin position="1"/>
        <end position="151"/>
    </location>
</feature>
<name>A0A1D1W3A5_RAMVA</name>
<keyword evidence="3" id="KW-1185">Reference proteome</keyword>
<evidence type="ECO:0000256" key="1">
    <source>
        <dbReference type="SAM" id="MobiDB-lite"/>
    </source>
</evidence>
<dbReference type="EMBL" id="BDGG01000012">
    <property type="protein sequence ID" value="GAV05854.1"/>
    <property type="molecule type" value="Genomic_DNA"/>
</dbReference>
<feature type="compositionally biased region" description="Basic and acidic residues" evidence="1">
    <location>
        <begin position="73"/>
        <end position="82"/>
    </location>
</feature>
<proteinExistence type="predicted"/>
<dbReference type="OrthoDB" id="10656752at2759"/>
<gene>
    <name evidence="2" type="primary">RvY_15920-1</name>
    <name evidence="2" type="synonym">RvY_15920.1</name>
    <name evidence="2" type="ORF">RvY_15920</name>
</gene>
<feature type="compositionally biased region" description="Acidic residues" evidence="1">
    <location>
        <begin position="1"/>
        <end position="10"/>
    </location>
</feature>
<organism evidence="2 3">
    <name type="scientific">Ramazzottius varieornatus</name>
    <name type="common">Water bear</name>
    <name type="synonym">Tardigrade</name>
    <dbReference type="NCBI Taxonomy" id="947166"/>
    <lineage>
        <taxon>Eukaryota</taxon>
        <taxon>Metazoa</taxon>
        <taxon>Ecdysozoa</taxon>
        <taxon>Tardigrada</taxon>
        <taxon>Eutardigrada</taxon>
        <taxon>Parachela</taxon>
        <taxon>Hypsibioidea</taxon>
        <taxon>Ramazzottiidae</taxon>
        <taxon>Ramazzottius</taxon>
    </lineage>
</organism>
<reference evidence="2 3" key="1">
    <citation type="journal article" date="2016" name="Nat. Commun.">
        <title>Extremotolerant tardigrade genome and improved radiotolerance of human cultured cells by tardigrade-unique protein.</title>
        <authorList>
            <person name="Hashimoto T."/>
            <person name="Horikawa D.D."/>
            <person name="Saito Y."/>
            <person name="Kuwahara H."/>
            <person name="Kozuka-Hata H."/>
            <person name="Shin-I T."/>
            <person name="Minakuchi Y."/>
            <person name="Ohishi K."/>
            <person name="Motoyama A."/>
            <person name="Aizu T."/>
            <person name="Enomoto A."/>
            <person name="Kondo K."/>
            <person name="Tanaka S."/>
            <person name="Hara Y."/>
            <person name="Koshikawa S."/>
            <person name="Sagara H."/>
            <person name="Miura T."/>
            <person name="Yokobori S."/>
            <person name="Miyagawa K."/>
            <person name="Suzuki Y."/>
            <person name="Kubo T."/>
            <person name="Oyama M."/>
            <person name="Kohara Y."/>
            <person name="Fujiyama A."/>
            <person name="Arakawa K."/>
            <person name="Katayama T."/>
            <person name="Toyoda A."/>
            <person name="Kunieda T."/>
        </authorList>
    </citation>
    <scope>NUCLEOTIDE SEQUENCE [LARGE SCALE GENOMIC DNA]</scope>
    <source>
        <strain evidence="2 3">YOKOZUNA-1</strain>
    </source>
</reference>
<dbReference type="Proteomes" id="UP000186922">
    <property type="component" value="Unassembled WGS sequence"/>
</dbReference>
<dbReference type="AlphaFoldDB" id="A0A1D1W3A5"/>
<comment type="caution">
    <text evidence="2">The sequence shown here is derived from an EMBL/GenBank/DDBJ whole genome shotgun (WGS) entry which is preliminary data.</text>
</comment>
<sequence length="195" mass="21562">MSGDDDDVPDEIGFTKAKSTAVSQRERETKAAKDDMAHRKSKMKRKQAWFQESKSKSSGKKKKIALGDDTDSVNEHAPEKNAIKNYGPELDDMGDEQSDVDDHFFQNNDEPSNNAATSDISDPPKSSEPDFIPLKDTAGNPVTVVPLRQRPGSYRDDAVKFARDRFSPPNVYRVPAAKTTSIAMKKRAARSAAKC</sequence>
<evidence type="ECO:0000313" key="2">
    <source>
        <dbReference type="EMBL" id="GAV05854.1"/>
    </source>
</evidence>
<feature type="compositionally biased region" description="Acidic residues" evidence="1">
    <location>
        <begin position="89"/>
        <end position="99"/>
    </location>
</feature>
<feature type="compositionally biased region" description="Basic and acidic residues" evidence="1">
    <location>
        <begin position="24"/>
        <end position="38"/>
    </location>
</feature>